<dbReference type="Proteomes" id="UP000231092">
    <property type="component" value="Unassembled WGS sequence"/>
</dbReference>
<reference evidence="1 2" key="1">
    <citation type="submission" date="2017-11" db="EMBL/GenBank/DDBJ databases">
        <title>Understudied soil microbes with underappreciated capabilities: Untangling the Clostridium saccharolyticum group.</title>
        <authorList>
            <person name="Leschine S."/>
        </authorList>
    </citation>
    <scope>NUCLEOTIDE SEQUENCE [LARGE SCALE GENOMIC DNA]</scope>
    <source>
        <strain evidence="1 2">18A</strain>
    </source>
</reference>
<evidence type="ECO:0000313" key="2">
    <source>
        <dbReference type="Proteomes" id="UP000231092"/>
    </source>
</evidence>
<protein>
    <recommendedName>
        <fullName evidence="3">Gp37 protein</fullName>
    </recommendedName>
</protein>
<dbReference type="OrthoDB" id="2063617at2"/>
<dbReference type="AlphaFoldDB" id="A0A2M8ZAR7"/>
<dbReference type="Pfam" id="PF20765">
    <property type="entry name" value="Phage_tail_terminator_8"/>
    <property type="match status" value="1"/>
</dbReference>
<dbReference type="InterPro" id="IPR049254">
    <property type="entry name" value="Phage_tail_terminator"/>
</dbReference>
<evidence type="ECO:0000313" key="1">
    <source>
        <dbReference type="EMBL" id="PJJ30537.1"/>
    </source>
</evidence>
<gene>
    <name evidence="1" type="ORF">H171_4143</name>
</gene>
<organism evidence="1 2">
    <name type="scientific">[Clostridium] celerecrescens 18A</name>
    <dbReference type="NCBI Taxonomy" id="1286362"/>
    <lineage>
        <taxon>Bacteria</taxon>
        <taxon>Bacillati</taxon>
        <taxon>Bacillota</taxon>
        <taxon>Clostridia</taxon>
        <taxon>Lachnospirales</taxon>
        <taxon>Lachnospiraceae</taxon>
        <taxon>Lacrimispora</taxon>
    </lineage>
</organism>
<name>A0A2M8ZAR7_9FIRM</name>
<dbReference type="RefSeq" id="WP_100306777.1">
    <property type="nucleotide sequence ID" value="NZ_PGET01000001.1"/>
</dbReference>
<sequence>MYNDIMDAVTRKLDTLFPEITVYTSGVEQGLIEPCFFVGFLEPSEKPLLGHRYFRSTGMYVQYMPGEMEQPVRELNRVLDILMESMEYLSLADGSLTRGTRRSGVSRDGVLSFFVNYDRFGLRSGKMEESMEDFTVK</sequence>
<evidence type="ECO:0008006" key="3">
    <source>
        <dbReference type="Google" id="ProtNLM"/>
    </source>
</evidence>
<proteinExistence type="predicted"/>
<comment type="caution">
    <text evidence="1">The sequence shown here is derived from an EMBL/GenBank/DDBJ whole genome shotgun (WGS) entry which is preliminary data.</text>
</comment>
<dbReference type="EMBL" id="PGET01000001">
    <property type="protein sequence ID" value="PJJ30537.1"/>
    <property type="molecule type" value="Genomic_DNA"/>
</dbReference>
<accession>A0A2M8ZAR7</accession>